<sequence>MRKAITSSPVESHSSGPRASPCSRRSRNAVRYSSYVEPGTPRCRSRAYSAQDGGCGSQLASVGPKPYDGASASHGIGTRQPSRLRSVCPLRSQVGSCRASSGSVVCSGSPSSSPW</sequence>
<comment type="caution">
    <text evidence="2">The sequence shown here is derived from an EMBL/GenBank/DDBJ whole genome shotgun (WGS) entry which is preliminary data.</text>
</comment>
<feature type="compositionally biased region" description="Polar residues" evidence="1">
    <location>
        <begin position="1"/>
        <end position="17"/>
    </location>
</feature>
<proteinExistence type="predicted"/>
<evidence type="ECO:0000313" key="3">
    <source>
        <dbReference type="Proteomes" id="UP001500307"/>
    </source>
</evidence>
<gene>
    <name evidence="2" type="ORF">GCM10023176_59920</name>
</gene>
<evidence type="ECO:0000313" key="2">
    <source>
        <dbReference type="EMBL" id="GAA4580410.1"/>
    </source>
</evidence>
<protein>
    <submittedName>
        <fullName evidence="2">Uncharacterized protein</fullName>
    </submittedName>
</protein>
<feature type="region of interest" description="Disordered" evidence="1">
    <location>
        <begin position="1"/>
        <end position="83"/>
    </location>
</feature>
<accession>A0ABP8T6N3</accession>
<organism evidence="2 3">
    <name type="scientific">Micromonospora coerulea</name>
    <dbReference type="NCBI Taxonomy" id="47856"/>
    <lineage>
        <taxon>Bacteria</taxon>
        <taxon>Bacillati</taxon>
        <taxon>Actinomycetota</taxon>
        <taxon>Actinomycetes</taxon>
        <taxon>Micromonosporales</taxon>
        <taxon>Micromonosporaceae</taxon>
        <taxon>Micromonospora</taxon>
    </lineage>
</organism>
<keyword evidence="3" id="KW-1185">Reference proteome</keyword>
<reference evidence="3" key="1">
    <citation type="journal article" date="2019" name="Int. J. Syst. Evol. Microbiol.">
        <title>The Global Catalogue of Microorganisms (GCM) 10K type strain sequencing project: providing services to taxonomists for standard genome sequencing and annotation.</title>
        <authorList>
            <consortium name="The Broad Institute Genomics Platform"/>
            <consortium name="The Broad Institute Genome Sequencing Center for Infectious Disease"/>
            <person name="Wu L."/>
            <person name="Ma J."/>
        </authorList>
    </citation>
    <scope>NUCLEOTIDE SEQUENCE [LARGE SCALE GENOMIC DNA]</scope>
    <source>
        <strain evidence="3">JCM 3175</strain>
    </source>
</reference>
<evidence type="ECO:0000256" key="1">
    <source>
        <dbReference type="SAM" id="MobiDB-lite"/>
    </source>
</evidence>
<name>A0ABP8T6N3_9ACTN</name>
<dbReference type="Proteomes" id="UP001500307">
    <property type="component" value="Unassembled WGS sequence"/>
</dbReference>
<dbReference type="EMBL" id="BAABGU010000060">
    <property type="protein sequence ID" value="GAA4580410.1"/>
    <property type="molecule type" value="Genomic_DNA"/>
</dbReference>